<evidence type="ECO:0000313" key="9">
    <source>
        <dbReference type="EMBL" id="KAL0914957.1"/>
    </source>
</evidence>
<dbReference type="PANTHER" id="PTHR45898:SF2">
    <property type="entry name" value="TOM1-LIKE PROTEIN 6"/>
    <property type="match status" value="1"/>
</dbReference>
<dbReference type="InterPro" id="IPR008942">
    <property type="entry name" value="ENTH_VHS"/>
</dbReference>
<accession>A0ABD0UQ19</accession>
<gene>
    <name evidence="9" type="ORF">M5K25_015351</name>
</gene>
<evidence type="ECO:0000259" key="8">
    <source>
        <dbReference type="PROSITE" id="PS50909"/>
    </source>
</evidence>
<proteinExistence type="inferred from homology"/>
<evidence type="ECO:0000256" key="2">
    <source>
        <dbReference type="ARBA" id="ARBA00007708"/>
    </source>
</evidence>
<dbReference type="SUPFAM" id="SSF48464">
    <property type="entry name" value="ENTH/VHS domain"/>
    <property type="match status" value="1"/>
</dbReference>
<keyword evidence="10" id="KW-1185">Reference proteome</keyword>
<keyword evidence="4" id="KW-0653">Protein transport</keyword>
<organism evidence="9 10">
    <name type="scientific">Dendrobium thyrsiflorum</name>
    <name type="common">Pinecone-like raceme dendrobium</name>
    <name type="synonym">Orchid</name>
    <dbReference type="NCBI Taxonomy" id="117978"/>
    <lineage>
        <taxon>Eukaryota</taxon>
        <taxon>Viridiplantae</taxon>
        <taxon>Streptophyta</taxon>
        <taxon>Embryophyta</taxon>
        <taxon>Tracheophyta</taxon>
        <taxon>Spermatophyta</taxon>
        <taxon>Magnoliopsida</taxon>
        <taxon>Liliopsida</taxon>
        <taxon>Asparagales</taxon>
        <taxon>Orchidaceae</taxon>
        <taxon>Epidendroideae</taxon>
        <taxon>Malaxideae</taxon>
        <taxon>Dendrobiinae</taxon>
        <taxon>Dendrobium</taxon>
    </lineage>
</organism>
<evidence type="ECO:0000259" key="7">
    <source>
        <dbReference type="PROSITE" id="PS50179"/>
    </source>
</evidence>
<feature type="region of interest" description="Disordered" evidence="6">
    <location>
        <begin position="330"/>
        <end position="349"/>
    </location>
</feature>
<evidence type="ECO:0000256" key="3">
    <source>
        <dbReference type="ARBA" id="ARBA00022448"/>
    </source>
</evidence>
<keyword evidence="3" id="KW-0813">Transport</keyword>
<evidence type="ECO:0000256" key="5">
    <source>
        <dbReference type="ARBA" id="ARBA00023136"/>
    </source>
</evidence>
<dbReference type="InterPro" id="IPR038425">
    <property type="entry name" value="GAT_sf"/>
</dbReference>
<dbReference type="InterPro" id="IPR044836">
    <property type="entry name" value="TOL_plant"/>
</dbReference>
<evidence type="ECO:0000256" key="6">
    <source>
        <dbReference type="SAM" id="MobiDB-lite"/>
    </source>
</evidence>
<dbReference type="GO" id="GO:0005737">
    <property type="term" value="C:cytoplasm"/>
    <property type="evidence" value="ECO:0007669"/>
    <property type="project" value="UniProtKB-ARBA"/>
</dbReference>
<sequence>MVPSLQSIFSTPSSAVGRVEKATSRLLLSPDWMMNMDICNSINSDPWKAKAFVKAVRMRLQNSNSKVQFLALTLLEAMIKNCDDFVHFQVVERGILPEMVKIARKSKNKEVREKILVLLESWQEKFRGSNGRYPQFYNTYAELKRSGVQFPETPNNNDLILTLTGPITNQPQISYKIPTNAIGKLHHVISETGHFSLSDLYNIRRAMELFDNMLEAVNPNDHKAIEDEVITDLAKQCEINQKKLVQLINSTGNDRLLVEALRLNDSLQNLLSKHDSLVSRSSLPPEKAHALPILSLPPPAPAMSYQFDDEKEEEDGFSALANRSSISKSTVFQDVSDKSNELTTRTSAKNSSENVTSVANNALVLVDSPAPVSASKKEQDMIDLLSLTLSPTQSPQTPPLNQSRNPFSDSLGWEKFLNYPHPLMSNEGFTAYNSYVAPWARPAVAQSPEISPLFHQKVQQHSSNHFPPSWIATEGNYNPFLSTTYNQY</sequence>
<evidence type="ECO:0000256" key="1">
    <source>
        <dbReference type="ARBA" id="ARBA00004170"/>
    </source>
</evidence>
<evidence type="ECO:0000313" key="10">
    <source>
        <dbReference type="Proteomes" id="UP001552299"/>
    </source>
</evidence>
<evidence type="ECO:0000256" key="4">
    <source>
        <dbReference type="ARBA" id="ARBA00022927"/>
    </source>
</evidence>
<dbReference type="GO" id="GO:0015031">
    <property type="term" value="P:protein transport"/>
    <property type="evidence" value="ECO:0007669"/>
    <property type="project" value="UniProtKB-KW"/>
</dbReference>
<keyword evidence="5" id="KW-0472">Membrane</keyword>
<feature type="domain" description="VHS" evidence="7">
    <location>
        <begin position="22"/>
        <end position="151"/>
    </location>
</feature>
<name>A0ABD0UQ19_DENTH</name>
<feature type="domain" description="GAT" evidence="8">
    <location>
        <begin position="191"/>
        <end position="279"/>
    </location>
</feature>
<reference evidence="9 10" key="1">
    <citation type="journal article" date="2024" name="Plant Biotechnol. J.">
        <title>Dendrobium thyrsiflorum genome and its molecular insights into genes involved in important horticultural traits.</title>
        <authorList>
            <person name="Chen B."/>
            <person name="Wang J.Y."/>
            <person name="Zheng P.J."/>
            <person name="Li K.L."/>
            <person name="Liang Y.M."/>
            <person name="Chen X.F."/>
            <person name="Zhang C."/>
            <person name="Zhao X."/>
            <person name="He X."/>
            <person name="Zhang G.Q."/>
            <person name="Liu Z.J."/>
            <person name="Xu Q."/>
        </authorList>
    </citation>
    <scope>NUCLEOTIDE SEQUENCE [LARGE SCALE GENOMIC DNA]</scope>
    <source>
        <strain evidence="9">GZMU011</strain>
    </source>
</reference>
<dbReference type="InterPro" id="IPR014645">
    <property type="entry name" value="TOM1"/>
</dbReference>
<dbReference type="CDD" id="cd03561">
    <property type="entry name" value="VHS"/>
    <property type="match status" value="1"/>
</dbReference>
<dbReference type="EMBL" id="JANQDX010000012">
    <property type="protein sequence ID" value="KAL0914957.1"/>
    <property type="molecule type" value="Genomic_DNA"/>
</dbReference>
<dbReference type="PANTHER" id="PTHR45898">
    <property type="entry name" value="TOM1-LIKE PROTEIN"/>
    <property type="match status" value="1"/>
</dbReference>
<dbReference type="Gene3D" id="1.20.58.160">
    <property type="match status" value="1"/>
</dbReference>
<comment type="caution">
    <text evidence="9">The sequence shown here is derived from an EMBL/GenBank/DDBJ whole genome shotgun (WGS) entry which is preliminary data.</text>
</comment>
<dbReference type="GO" id="GO:0016020">
    <property type="term" value="C:membrane"/>
    <property type="evidence" value="ECO:0007669"/>
    <property type="project" value="UniProtKB-SubCell"/>
</dbReference>
<dbReference type="InterPro" id="IPR002014">
    <property type="entry name" value="VHS_dom"/>
</dbReference>
<dbReference type="Gene3D" id="1.25.40.90">
    <property type="match status" value="1"/>
</dbReference>
<dbReference type="Proteomes" id="UP001552299">
    <property type="component" value="Unassembled WGS sequence"/>
</dbReference>
<dbReference type="PROSITE" id="PS50909">
    <property type="entry name" value="GAT"/>
    <property type="match status" value="1"/>
</dbReference>
<dbReference type="PROSITE" id="PS50179">
    <property type="entry name" value="VHS"/>
    <property type="match status" value="1"/>
</dbReference>
<comment type="subcellular location">
    <subcellularLocation>
        <location evidence="1">Membrane</location>
        <topology evidence="1">Peripheral membrane protein</topology>
    </subcellularLocation>
</comment>
<dbReference type="SUPFAM" id="SSF89009">
    <property type="entry name" value="GAT-like domain"/>
    <property type="match status" value="1"/>
</dbReference>
<dbReference type="Pfam" id="PF00790">
    <property type="entry name" value="VHS"/>
    <property type="match status" value="1"/>
</dbReference>
<dbReference type="InterPro" id="IPR004152">
    <property type="entry name" value="GAT_dom"/>
</dbReference>
<dbReference type="SMART" id="SM00288">
    <property type="entry name" value="VHS"/>
    <property type="match status" value="1"/>
</dbReference>
<dbReference type="PIRSF" id="PIRSF036948">
    <property type="entry name" value="TOM1"/>
    <property type="match status" value="1"/>
</dbReference>
<protein>
    <submittedName>
        <fullName evidence="9">Uncharacterized protein</fullName>
    </submittedName>
</protein>
<dbReference type="Pfam" id="PF03127">
    <property type="entry name" value="GAT"/>
    <property type="match status" value="1"/>
</dbReference>
<comment type="similarity">
    <text evidence="2">Belongs to the TOM1 family.</text>
</comment>
<dbReference type="AlphaFoldDB" id="A0ABD0UQ19"/>